<feature type="region of interest" description="Disordered" evidence="1">
    <location>
        <begin position="25"/>
        <end position="65"/>
    </location>
</feature>
<gene>
    <name evidence="2" type="ORF">PoB_001546600</name>
</gene>
<feature type="compositionally biased region" description="Acidic residues" evidence="1">
    <location>
        <begin position="27"/>
        <end position="58"/>
    </location>
</feature>
<sequence length="65" mass="7602">TYRNWCSNLHGDPCHPRLLLKTKMNGDEDVADNDDDEDVDDDVDDDYDGDDDDDDGEEEEKRRRL</sequence>
<evidence type="ECO:0000256" key="1">
    <source>
        <dbReference type="SAM" id="MobiDB-lite"/>
    </source>
</evidence>
<accession>A0AAV3Z304</accession>
<keyword evidence="3" id="KW-1185">Reference proteome</keyword>
<evidence type="ECO:0000313" key="3">
    <source>
        <dbReference type="Proteomes" id="UP000735302"/>
    </source>
</evidence>
<evidence type="ECO:0000313" key="2">
    <source>
        <dbReference type="EMBL" id="GFN88960.1"/>
    </source>
</evidence>
<name>A0AAV3Z304_9GAST</name>
<dbReference type="Proteomes" id="UP000735302">
    <property type="component" value="Unassembled WGS sequence"/>
</dbReference>
<comment type="caution">
    <text evidence="2">The sequence shown here is derived from an EMBL/GenBank/DDBJ whole genome shotgun (WGS) entry which is preliminary data.</text>
</comment>
<protein>
    <submittedName>
        <fullName evidence="2">Uncharacterized protein</fullName>
    </submittedName>
</protein>
<organism evidence="2 3">
    <name type="scientific">Plakobranchus ocellatus</name>
    <dbReference type="NCBI Taxonomy" id="259542"/>
    <lineage>
        <taxon>Eukaryota</taxon>
        <taxon>Metazoa</taxon>
        <taxon>Spiralia</taxon>
        <taxon>Lophotrochozoa</taxon>
        <taxon>Mollusca</taxon>
        <taxon>Gastropoda</taxon>
        <taxon>Heterobranchia</taxon>
        <taxon>Euthyneura</taxon>
        <taxon>Panpulmonata</taxon>
        <taxon>Sacoglossa</taxon>
        <taxon>Placobranchoidea</taxon>
        <taxon>Plakobranchidae</taxon>
        <taxon>Plakobranchus</taxon>
    </lineage>
</organism>
<reference evidence="2 3" key="1">
    <citation type="journal article" date="2021" name="Elife">
        <title>Chloroplast acquisition without the gene transfer in kleptoplastic sea slugs, Plakobranchus ocellatus.</title>
        <authorList>
            <person name="Maeda T."/>
            <person name="Takahashi S."/>
            <person name="Yoshida T."/>
            <person name="Shimamura S."/>
            <person name="Takaki Y."/>
            <person name="Nagai Y."/>
            <person name="Toyoda A."/>
            <person name="Suzuki Y."/>
            <person name="Arimoto A."/>
            <person name="Ishii H."/>
            <person name="Satoh N."/>
            <person name="Nishiyama T."/>
            <person name="Hasebe M."/>
            <person name="Maruyama T."/>
            <person name="Minagawa J."/>
            <person name="Obokata J."/>
            <person name="Shigenobu S."/>
        </authorList>
    </citation>
    <scope>NUCLEOTIDE SEQUENCE [LARGE SCALE GENOMIC DNA]</scope>
</reference>
<dbReference type="AlphaFoldDB" id="A0AAV3Z304"/>
<feature type="non-terminal residue" evidence="2">
    <location>
        <position position="1"/>
    </location>
</feature>
<dbReference type="EMBL" id="BLXT01001893">
    <property type="protein sequence ID" value="GFN88960.1"/>
    <property type="molecule type" value="Genomic_DNA"/>
</dbReference>
<proteinExistence type="predicted"/>